<evidence type="ECO:0000259" key="3">
    <source>
        <dbReference type="Pfam" id="PF01520"/>
    </source>
</evidence>
<evidence type="ECO:0000256" key="1">
    <source>
        <dbReference type="ARBA" id="ARBA00022801"/>
    </source>
</evidence>
<organism evidence="4 5">
    <name type="scientific">Jatrophihabitans endophyticus</name>
    <dbReference type="NCBI Taxonomy" id="1206085"/>
    <lineage>
        <taxon>Bacteria</taxon>
        <taxon>Bacillati</taxon>
        <taxon>Actinomycetota</taxon>
        <taxon>Actinomycetes</taxon>
        <taxon>Jatrophihabitantales</taxon>
        <taxon>Jatrophihabitantaceae</taxon>
        <taxon>Jatrophihabitans</taxon>
    </lineage>
</organism>
<feature type="domain" description="MurNAc-LAA" evidence="3">
    <location>
        <begin position="43"/>
        <end position="182"/>
    </location>
</feature>
<dbReference type="PANTHER" id="PTHR30404:SF0">
    <property type="entry name" value="N-ACETYLMURAMOYL-L-ALANINE AMIDASE AMIC"/>
    <property type="match status" value="1"/>
</dbReference>
<keyword evidence="1" id="KW-0378">Hydrolase</keyword>
<accession>A0A1M5IWX7</accession>
<name>A0A1M5IWX7_9ACTN</name>
<dbReference type="Pfam" id="PF01520">
    <property type="entry name" value="Amidase_3"/>
    <property type="match status" value="1"/>
</dbReference>
<dbReference type="PANTHER" id="PTHR30404">
    <property type="entry name" value="N-ACETYLMURAMOYL-L-ALANINE AMIDASE"/>
    <property type="match status" value="1"/>
</dbReference>
<keyword evidence="5" id="KW-1185">Reference proteome</keyword>
<feature type="signal peptide" evidence="2">
    <location>
        <begin position="1"/>
        <end position="35"/>
    </location>
</feature>
<gene>
    <name evidence="4" type="ORF">SAMN05443575_2030</name>
</gene>
<evidence type="ECO:0000313" key="5">
    <source>
        <dbReference type="Proteomes" id="UP000186132"/>
    </source>
</evidence>
<dbReference type="GO" id="GO:0008745">
    <property type="term" value="F:N-acetylmuramoyl-L-alanine amidase activity"/>
    <property type="evidence" value="ECO:0007669"/>
    <property type="project" value="InterPro"/>
</dbReference>
<sequence length="263" mass="28765">MSRRPSPGRRRPFAVLVLVALVTAGVLTGAPAAQGAATHRPVIVLDPGHSRTVYAVDERTGLVVSDYENEPEMRDVFAVAKLVAARLRHDGYRVVLTKTRLHQRRTLAQRAAVANRVHAALALSIHDQAGRSGGVGFRAGNNIVYYQSVGAYRSTPSGRHVVFRDKAVAKRSKTYARIFARQRHAVQRATVTSRRNVGYDLGSRGLAGGNMWMVQLLSRVPWIYNEAGGNSRGRVGLTAADRRTYAQALVRSVEACVPVPHRT</sequence>
<dbReference type="InterPro" id="IPR002508">
    <property type="entry name" value="MurNAc-LAA_cat"/>
</dbReference>
<dbReference type="RefSeq" id="WP_073389323.1">
    <property type="nucleotide sequence ID" value="NZ_FQVU01000002.1"/>
</dbReference>
<dbReference type="STRING" id="1206085.SAMN05443575_2030"/>
<protein>
    <submittedName>
        <fullName evidence="4">N-acetylmuramoyl-L-alanine amidase</fullName>
    </submittedName>
</protein>
<proteinExistence type="predicted"/>
<dbReference type="Proteomes" id="UP000186132">
    <property type="component" value="Unassembled WGS sequence"/>
</dbReference>
<dbReference type="SUPFAM" id="SSF53187">
    <property type="entry name" value="Zn-dependent exopeptidases"/>
    <property type="match status" value="1"/>
</dbReference>
<reference evidence="5" key="1">
    <citation type="submission" date="2016-11" db="EMBL/GenBank/DDBJ databases">
        <authorList>
            <person name="Varghese N."/>
            <person name="Submissions S."/>
        </authorList>
    </citation>
    <scope>NUCLEOTIDE SEQUENCE [LARGE SCALE GENOMIC DNA]</scope>
    <source>
        <strain evidence="5">DSM 45627</strain>
    </source>
</reference>
<dbReference type="AlphaFoldDB" id="A0A1M5IWX7"/>
<evidence type="ECO:0000256" key="2">
    <source>
        <dbReference type="SAM" id="SignalP"/>
    </source>
</evidence>
<dbReference type="EMBL" id="FQVU01000002">
    <property type="protein sequence ID" value="SHG32837.1"/>
    <property type="molecule type" value="Genomic_DNA"/>
</dbReference>
<evidence type="ECO:0000313" key="4">
    <source>
        <dbReference type="EMBL" id="SHG32837.1"/>
    </source>
</evidence>
<dbReference type="OrthoDB" id="3837818at2"/>
<keyword evidence="2" id="KW-0732">Signal</keyword>
<dbReference type="GO" id="GO:0009253">
    <property type="term" value="P:peptidoglycan catabolic process"/>
    <property type="evidence" value="ECO:0007669"/>
    <property type="project" value="InterPro"/>
</dbReference>
<dbReference type="GO" id="GO:0030288">
    <property type="term" value="C:outer membrane-bounded periplasmic space"/>
    <property type="evidence" value="ECO:0007669"/>
    <property type="project" value="TreeGrafter"/>
</dbReference>
<feature type="chain" id="PRO_5038882812" evidence="2">
    <location>
        <begin position="36"/>
        <end position="263"/>
    </location>
</feature>
<dbReference type="InterPro" id="IPR050695">
    <property type="entry name" value="N-acetylmuramoyl_amidase_3"/>
</dbReference>
<dbReference type="Gene3D" id="3.40.630.40">
    <property type="entry name" value="Zn-dependent exopeptidases"/>
    <property type="match status" value="1"/>
</dbReference>